<dbReference type="EMBL" id="GDHC01008078">
    <property type="protein sequence ID" value="JAQ10551.1"/>
    <property type="molecule type" value="Transcribed_RNA"/>
</dbReference>
<sequence>QQQQQQQLSTAWMHQQQHQQQRMNVSEAVTQVHHRLQPYQPMGVSLKPPSVPPQHTLYENTMEPSLRDVEQPLQLQHMHQNRRERTHEQQRASPHAVTVRQSQQQELVPRTDGPNHGYNGSAVRPMNLPVEGAAGQPMQIKHNYRDGYQGKQPPSYHHHSHGGGRR</sequence>
<reference evidence="2" key="2">
    <citation type="submission" date="2014-07" db="EMBL/GenBank/DDBJ databases">
        <authorList>
            <person name="Hull J."/>
        </authorList>
    </citation>
    <scope>NUCLEOTIDE SEQUENCE</scope>
</reference>
<feature type="compositionally biased region" description="Basic residues" evidence="1">
    <location>
        <begin position="156"/>
        <end position="166"/>
    </location>
</feature>
<feature type="region of interest" description="Disordered" evidence="1">
    <location>
        <begin position="64"/>
        <end position="166"/>
    </location>
</feature>
<dbReference type="EMBL" id="GBHO01008982">
    <property type="protein sequence ID" value="JAG34622.1"/>
    <property type="molecule type" value="Transcribed_RNA"/>
</dbReference>
<reference evidence="4" key="3">
    <citation type="journal article" date="2016" name="Gigascience">
        <title>De novo construction of an expanded transcriptome assembly for the western tarnished plant bug, Lygus hesperus.</title>
        <authorList>
            <person name="Tassone E.E."/>
            <person name="Geib S.M."/>
            <person name="Hall B."/>
            <person name="Fabrick J.A."/>
            <person name="Brent C.S."/>
            <person name="Hull J.J."/>
        </authorList>
    </citation>
    <scope>NUCLEOTIDE SEQUENCE</scope>
</reference>
<accession>A0A0A9YNM2</accession>
<protein>
    <submittedName>
        <fullName evidence="2">Uncharacterized protein</fullName>
    </submittedName>
</protein>
<dbReference type="AlphaFoldDB" id="A0A0A9YNM2"/>
<evidence type="ECO:0000313" key="2">
    <source>
        <dbReference type="EMBL" id="JAG34622.1"/>
    </source>
</evidence>
<evidence type="ECO:0000313" key="3">
    <source>
        <dbReference type="EMBL" id="JAG34623.1"/>
    </source>
</evidence>
<feature type="compositionally biased region" description="Basic and acidic residues" evidence="1">
    <location>
        <begin position="81"/>
        <end position="90"/>
    </location>
</feature>
<evidence type="ECO:0000256" key="1">
    <source>
        <dbReference type="SAM" id="MobiDB-lite"/>
    </source>
</evidence>
<evidence type="ECO:0000313" key="4">
    <source>
        <dbReference type="EMBL" id="JAQ10551.1"/>
    </source>
</evidence>
<feature type="region of interest" description="Disordered" evidence="1">
    <location>
        <begin position="1"/>
        <end position="26"/>
    </location>
</feature>
<dbReference type="EMBL" id="GBHO01008981">
    <property type="protein sequence ID" value="JAG34623.1"/>
    <property type="molecule type" value="Transcribed_RNA"/>
</dbReference>
<proteinExistence type="predicted"/>
<reference evidence="2" key="1">
    <citation type="journal article" date="2014" name="PLoS ONE">
        <title>Transcriptome-Based Identification of ABC Transporters in the Western Tarnished Plant Bug Lygus hesperus.</title>
        <authorList>
            <person name="Hull J.J."/>
            <person name="Chaney K."/>
            <person name="Geib S.M."/>
            <person name="Fabrick J.A."/>
            <person name="Brent C.S."/>
            <person name="Walsh D."/>
            <person name="Lavine L.C."/>
        </authorList>
    </citation>
    <scope>NUCLEOTIDE SEQUENCE</scope>
</reference>
<name>A0A0A9YNM2_LYGHE</name>
<gene>
    <name evidence="3" type="ORF">CM83_4011</name>
    <name evidence="2" type="ORF">CM83_4012</name>
    <name evidence="4" type="ORF">g.27052</name>
</gene>
<organism evidence="2">
    <name type="scientific">Lygus hesperus</name>
    <name type="common">Western plant bug</name>
    <dbReference type="NCBI Taxonomy" id="30085"/>
    <lineage>
        <taxon>Eukaryota</taxon>
        <taxon>Metazoa</taxon>
        <taxon>Ecdysozoa</taxon>
        <taxon>Arthropoda</taxon>
        <taxon>Hexapoda</taxon>
        <taxon>Insecta</taxon>
        <taxon>Pterygota</taxon>
        <taxon>Neoptera</taxon>
        <taxon>Paraneoptera</taxon>
        <taxon>Hemiptera</taxon>
        <taxon>Heteroptera</taxon>
        <taxon>Panheteroptera</taxon>
        <taxon>Cimicomorpha</taxon>
        <taxon>Miridae</taxon>
        <taxon>Mirini</taxon>
        <taxon>Lygus</taxon>
    </lineage>
</organism>
<feature type="non-terminal residue" evidence="2">
    <location>
        <position position="1"/>
    </location>
</feature>